<gene>
    <name evidence="2" type="primary">Contig16982.g18087</name>
    <name evidence="2" type="ORF">STYLEM_14823</name>
</gene>
<proteinExistence type="predicted"/>
<feature type="compositionally biased region" description="Basic and acidic residues" evidence="1">
    <location>
        <begin position="1"/>
        <end position="10"/>
    </location>
</feature>
<accession>A0A078AWV5</accession>
<feature type="region of interest" description="Disordered" evidence="1">
    <location>
        <begin position="83"/>
        <end position="119"/>
    </location>
</feature>
<dbReference type="EMBL" id="CCKQ01014005">
    <property type="protein sequence ID" value="CDW85737.1"/>
    <property type="molecule type" value="Genomic_DNA"/>
</dbReference>
<feature type="region of interest" description="Disordered" evidence="1">
    <location>
        <begin position="823"/>
        <end position="843"/>
    </location>
</feature>
<feature type="region of interest" description="Disordered" evidence="1">
    <location>
        <begin position="1"/>
        <end position="43"/>
    </location>
</feature>
<sequence>MSSDTNETKNKQKKKKNRKSPILTQKNVTTDEKQYTQINIQPQPKDYLYVNREQAQTSDQKYLYGKQGGSVAQYIKKNLELQNSEKDKDYKEDKQIQQSHSSKTQNPEDDYFENLGTSTQDDSQISDIFNAKVNSLLSINNTQDSVLSQATKNQLKFGPKQNNQSNQQSLNQISQIKVGVALSKHSNITSVNEISRSSLYQNQQNHPSSVMHQLFSRQYSQLEETPYAFNQAISNQSLLKDDDSYNNFSIQPEPAITPIRFKIMLIIEETSEKYEVWVDRQLHQNLTSFFMFLAKELEICQPEIFQIHLEQNPQNIIQELTQMKKGGTYVLAKRTKYAKAKKKFEDNKQKLIRKISNIGDSTSQQNIGSTPFSYVSQHDYQSQKNGQNQGPQIMLNPDLATGLDATFIQQLQEVYNQQQEMFRDDQNKGLLIDDKLFSSVEQPRERKKRHKGQPNKLNIFVDQNNEKTFKPELYKNYPSAYYCDSPFKITRVQQRRLPIMPGDERLYDDSNSSDEQTEDKVLNSLCIKTENIYDEYGICNNALDNGHNNDNNQIALLSTRNPMLDQIDESQISPDFLDIQNQIRNLINRSQNNNGLDYNSNNRFFIKQESSNNMTEQNGITSNIIVERLLNRAQLEFQAQLYNTSEQNREVLAANQDLLYSKMVKLHNYVPWADWVPMPVTHRELSFARAMYQRGENTMVQTPDFVDFANDLVNLTSRNKLIYQSIQLFIKISIVKRMMLKRGMRANLQMSSTGEVKSITVVVMCSRSGKASTKNPSIKNNCPFIMYFVRKSAYENELRQGLNPNQPAMKKRKKRNMQCDLSLDQMNDSETTQTRPPQRILGEEDDEEDYFQYNEIEFKDDLQRNELINTSKDPSEIKNEFLSALNQQKPFNKFSQLLEDIDIPGDPFFLQKYRSFHNHELDTNMIEHQDLILDKDIHRKGAVNILPQTKKAIQELSAQRRKELEPTFKKDNQQENEAASQQSQQPQPIRKMDDMEGCSFAQVGRSTTIFKCDPDFDQYAQVRIIEPLGMEPALVIVDTTLTDESDYIQHYEENNPEDYLMHKVYQSNLTWPPTEVQMKYQRDMIIKLYCKVLSQVGEQLVKGNYNLENKSYKDQEDAGNKIIF</sequence>
<feature type="compositionally biased region" description="Low complexity" evidence="1">
    <location>
        <begin position="975"/>
        <end position="988"/>
    </location>
</feature>
<feature type="compositionally biased region" description="Basic and acidic residues" evidence="1">
    <location>
        <begin position="83"/>
        <end position="95"/>
    </location>
</feature>
<reference evidence="2 3" key="1">
    <citation type="submission" date="2014-06" db="EMBL/GenBank/DDBJ databases">
        <authorList>
            <person name="Swart Estienne"/>
        </authorList>
    </citation>
    <scope>NUCLEOTIDE SEQUENCE [LARGE SCALE GENOMIC DNA]</scope>
    <source>
        <strain evidence="2 3">130c</strain>
    </source>
</reference>
<evidence type="ECO:0000313" key="2">
    <source>
        <dbReference type="EMBL" id="CDW85737.1"/>
    </source>
</evidence>
<feature type="compositionally biased region" description="Polar residues" evidence="1">
    <location>
        <begin position="96"/>
        <end position="105"/>
    </location>
</feature>
<feature type="region of interest" description="Disordered" evidence="1">
    <location>
        <begin position="968"/>
        <end position="992"/>
    </location>
</feature>
<organism evidence="2 3">
    <name type="scientific">Stylonychia lemnae</name>
    <name type="common">Ciliate</name>
    <dbReference type="NCBI Taxonomy" id="5949"/>
    <lineage>
        <taxon>Eukaryota</taxon>
        <taxon>Sar</taxon>
        <taxon>Alveolata</taxon>
        <taxon>Ciliophora</taxon>
        <taxon>Intramacronucleata</taxon>
        <taxon>Spirotrichea</taxon>
        <taxon>Stichotrichia</taxon>
        <taxon>Sporadotrichida</taxon>
        <taxon>Oxytrichidae</taxon>
        <taxon>Stylonychinae</taxon>
        <taxon>Stylonychia</taxon>
    </lineage>
</organism>
<feature type="compositionally biased region" description="Polar residues" evidence="1">
    <location>
        <begin position="824"/>
        <end position="836"/>
    </location>
</feature>
<name>A0A078AWV5_STYLE</name>
<dbReference type="InParanoid" id="A0A078AWV5"/>
<evidence type="ECO:0000256" key="1">
    <source>
        <dbReference type="SAM" id="MobiDB-lite"/>
    </source>
</evidence>
<keyword evidence="3" id="KW-1185">Reference proteome</keyword>
<dbReference type="Proteomes" id="UP000039865">
    <property type="component" value="Unassembled WGS sequence"/>
</dbReference>
<evidence type="ECO:0000313" key="3">
    <source>
        <dbReference type="Proteomes" id="UP000039865"/>
    </source>
</evidence>
<protein>
    <submittedName>
        <fullName evidence="2">Uncharacterized protein</fullName>
    </submittedName>
</protein>
<dbReference type="AlphaFoldDB" id="A0A078AWV5"/>